<gene>
    <name evidence="1" type="ORF">NCTC10313_00248</name>
</gene>
<name>A0A377YUR6_KLEPO</name>
<reference evidence="1 2" key="1">
    <citation type="submission" date="2018-06" db="EMBL/GenBank/DDBJ databases">
        <authorList>
            <consortium name="Pathogen Informatics"/>
            <person name="Doyle S."/>
        </authorList>
    </citation>
    <scope>NUCLEOTIDE SEQUENCE [LARGE SCALE GENOMIC DNA]</scope>
    <source>
        <strain evidence="1 2">NCTC10313</strain>
    </source>
</reference>
<dbReference type="AlphaFoldDB" id="A0A377YUR6"/>
<evidence type="ECO:0000313" key="1">
    <source>
        <dbReference type="EMBL" id="STU54735.1"/>
    </source>
</evidence>
<evidence type="ECO:0000313" key="2">
    <source>
        <dbReference type="Proteomes" id="UP000254487"/>
    </source>
</evidence>
<dbReference type="EMBL" id="UGLW01000003">
    <property type="protein sequence ID" value="STU54735.1"/>
    <property type="molecule type" value="Genomic_DNA"/>
</dbReference>
<accession>A0A377YUR6</accession>
<organism evidence="1 2">
    <name type="scientific">Klebsiella pneumoniae subsp. ozaenae</name>
    <dbReference type="NCBI Taxonomy" id="574"/>
    <lineage>
        <taxon>Bacteria</taxon>
        <taxon>Pseudomonadati</taxon>
        <taxon>Pseudomonadota</taxon>
        <taxon>Gammaproteobacteria</taxon>
        <taxon>Enterobacterales</taxon>
        <taxon>Enterobacteriaceae</taxon>
        <taxon>Klebsiella/Raoultella group</taxon>
        <taxon>Klebsiella</taxon>
        <taxon>Klebsiella pneumoniae complex</taxon>
    </lineage>
</organism>
<dbReference type="Proteomes" id="UP000254487">
    <property type="component" value="Unassembled WGS sequence"/>
</dbReference>
<protein>
    <submittedName>
        <fullName evidence="1">Mediator of hyperadherence YidE</fullName>
    </submittedName>
</protein>
<sequence length="62" mass="6963">MILFVYTIGIQVAGLFRLAAGLRPAAQSVRYPYRYPRRLVTAVLHKLFNIPLPVVLGISPVR</sequence>
<proteinExistence type="predicted"/>